<dbReference type="OrthoDB" id="2565335at2759"/>
<dbReference type="RefSeq" id="XP_031858376.1">
    <property type="nucleotide sequence ID" value="XM_032007375.1"/>
</dbReference>
<dbReference type="AlphaFoldDB" id="A0A5M6BRC5"/>
<keyword evidence="3" id="KW-1185">Reference proteome</keyword>
<reference evidence="2" key="2">
    <citation type="submission" date="2024-01" db="EMBL/GenBank/DDBJ databases">
        <title>Comparative genomics of Cryptococcus and Kwoniella reveals pathogenesis evolution and contrasting modes of karyotype evolution via chromosome fusion or intercentromeric recombination.</title>
        <authorList>
            <person name="Coelho M.A."/>
            <person name="David-Palma M."/>
            <person name="Shea T."/>
            <person name="Bowers K."/>
            <person name="McGinley-Smith S."/>
            <person name="Mohammad A.W."/>
            <person name="Gnirke A."/>
            <person name="Yurkov A.M."/>
            <person name="Nowrousian M."/>
            <person name="Sun S."/>
            <person name="Cuomo C.A."/>
            <person name="Heitman J."/>
        </authorList>
    </citation>
    <scope>NUCLEOTIDE SEQUENCE</scope>
    <source>
        <strain evidence="2">CBS 12478</strain>
    </source>
</reference>
<feature type="region of interest" description="Disordered" evidence="1">
    <location>
        <begin position="1"/>
        <end position="58"/>
    </location>
</feature>
<dbReference type="GeneID" id="43591543"/>
<dbReference type="Proteomes" id="UP000322225">
    <property type="component" value="Chromosome 1"/>
</dbReference>
<dbReference type="KEGG" id="ksn:43591543"/>
<accession>A0A5M6BRC5</accession>
<evidence type="ECO:0000313" key="2">
    <source>
        <dbReference type="EMBL" id="WWD15789.1"/>
    </source>
</evidence>
<feature type="region of interest" description="Disordered" evidence="1">
    <location>
        <begin position="83"/>
        <end position="108"/>
    </location>
</feature>
<feature type="compositionally biased region" description="Basic and acidic residues" evidence="1">
    <location>
        <begin position="154"/>
        <end position="174"/>
    </location>
</feature>
<feature type="compositionally biased region" description="Polar residues" evidence="1">
    <location>
        <begin position="30"/>
        <end position="44"/>
    </location>
</feature>
<sequence length="174" mass="18203">MNGLSDLELVAQAMSTTTRTTTAPPPSANADRSTTNGTVHPSNTNHDHPTQTLDSLSLPDDIDLSKLSAEEISLLQPLIDALSLSAPSGSGSGEDGDGEGDEMNESQITSILKQLEAADGVADDLESKLDRLLATLGGVEEEIGEGVQVDGGDAESKEKVEKESEKEKEKEGTQ</sequence>
<feature type="compositionally biased region" description="Acidic residues" evidence="1">
    <location>
        <begin position="94"/>
        <end position="104"/>
    </location>
</feature>
<protein>
    <submittedName>
        <fullName evidence="2">Uncharacterized protein</fullName>
    </submittedName>
</protein>
<name>A0A5M6BRC5_9TREE</name>
<reference evidence="2" key="1">
    <citation type="submission" date="2017-08" db="EMBL/GenBank/DDBJ databases">
        <authorList>
            <person name="Cuomo C."/>
            <person name="Billmyre B."/>
            <person name="Heitman J."/>
        </authorList>
    </citation>
    <scope>NUCLEOTIDE SEQUENCE</scope>
    <source>
        <strain evidence="2">CBS 12478</strain>
    </source>
</reference>
<evidence type="ECO:0000313" key="3">
    <source>
        <dbReference type="Proteomes" id="UP000322225"/>
    </source>
</evidence>
<evidence type="ECO:0000256" key="1">
    <source>
        <dbReference type="SAM" id="MobiDB-lite"/>
    </source>
</evidence>
<proteinExistence type="predicted"/>
<organism evidence="2 3">
    <name type="scientific">Kwoniella shandongensis</name>
    <dbReference type="NCBI Taxonomy" id="1734106"/>
    <lineage>
        <taxon>Eukaryota</taxon>
        <taxon>Fungi</taxon>
        <taxon>Dikarya</taxon>
        <taxon>Basidiomycota</taxon>
        <taxon>Agaricomycotina</taxon>
        <taxon>Tremellomycetes</taxon>
        <taxon>Tremellales</taxon>
        <taxon>Cryptococcaceae</taxon>
        <taxon>Kwoniella</taxon>
    </lineage>
</organism>
<dbReference type="EMBL" id="CP144051">
    <property type="protein sequence ID" value="WWD15789.1"/>
    <property type="molecule type" value="Genomic_DNA"/>
</dbReference>
<feature type="region of interest" description="Disordered" evidence="1">
    <location>
        <begin position="136"/>
        <end position="174"/>
    </location>
</feature>
<gene>
    <name evidence="2" type="ORF">CI109_100213</name>
</gene>